<proteinExistence type="inferred from homology"/>
<keyword evidence="7 8" id="KW-0472">Membrane</keyword>
<gene>
    <name evidence="10" type="ORF">GCM10009798_34870</name>
</gene>
<evidence type="ECO:0000256" key="3">
    <source>
        <dbReference type="ARBA" id="ARBA00022475"/>
    </source>
</evidence>
<evidence type="ECO:0000313" key="11">
    <source>
        <dbReference type="Proteomes" id="UP001500571"/>
    </source>
</evidence>
<keyword evidence="6 8" id="KW-1133">Transmembrane helix</keyword>
<keyword evidence="5 8" id="KW-0812">Transmembrane</keyword>
<evidence type="ECO:0000256" key="1">
    <source>
        <dbReference type="ARBA" id="ARBA00004429"/>
    </source>
</evidence>
<dbReference type="InterPro" id="IPR035906">
    <property type="entry name" value="MetI-like_sf"/>
</dbReference>
<comment type="caution">
    <text evidence="10">The sequence shown here is derived from an EMBL/GenBank/DDBJ whole genome shotgun (WGS) entry which is preliminary data.</text>
</comment>
<evidence type="ECO:0000256" key="2">
    <source>
        <dbReference type="ARBA" id="ARBA00022448"/>
    </source>
</evidence>
<feature type="transmembrane region" description="Helical" evidence="8">
    <location>
        <begin position="189"/>
        <end position="209"/>
    </location>
</feature>
<evidence type="ECO:0000256" key="4">
    <source>
        <dbReference type="ARBA" id="ARBA00022519"/>
    </source>
</evidence>
<evidence type="ECO:0000259" key="9">
    <source>
        <dbReference type="PROSITE" id="PS50928"/>
    </source>
</evidence>
<feature type="transmembrane region" description="Helical" evidence="8">
    <location>
        <begin position="67"/>
        <end position="88"/>
    </location>
</feature>
<sequence>MNQSPWVGRVVRGLVLLVFALFFFFPLWSMLDFSTKDFVTGGRTGDHWRALVENDQLRRAILTSLELAGLTVVLMLTLLLPTMIWVRLRVPQATRLVEFLCLLPLTVPPLVIVVGINGVYSWVNYFFGGSPLTLTFVYVILVLPFAYRALDAALSAIDVTTLAEAARSLGASWLVVIGRVVAPNVVSGVFSAAFISIALVLGEFTFASLMHFDTLPNVIVLLGKGDTGASMAAALATMILTALLLIALSLLDRRRSERN</sequence>
<evidence type="ECO:0000256" key="7">
    <source>
        <dbReference type="ARBA" id="ARBA00023136"/>
    </source>
</evidence>
<dbReference type="SUPFAM" id="SSF161098">
    <property type="entry name" value="MetI-like"/>
    <property type="match status" value="1"/>
</dbReference>
<feature type="transmembrane region" description="Helical" evidence="8">
    <location>
        <begin position="126"/>
        <end position="147"/>
    </location>
</feature>
<dbReference type="PANTHER" id="PTHR43357:SF4">
    <property type="entry name" value="INNER MEMBRANE ABC TRANSPORTER PERMEASE PROTEIN YDCV"/>
    <property type="match status" value="1"/>
</dbReference>
<dbReference type="Gene3D" id="1.10.3720.10">
    <property type="entry name" value="MetI-like"/>
    <property type="match status" value="1"/>
</dbReference>
<organism evidence="10 11">
    <name type="scientific">Nocardioides panacihumi</name>
    <dbReference type="NCBI Taxonomy" id="400774"/>
    <lineage>
        <taxon>Bacteria</taxon>
        <taxon>Bacillati</taxon>
        <taxon>Actinomycetota</taxon>
        <taxon>Actinomycetes</taxon>
        <taxon>Propionibacteriales</taxon>
        <taxon>Nocardioidaceae</taxon>
        <taxon>Nocardioides</taxon>
    </lineage>
</organism>
<name>A0ABP5D071_9ACTN</name>
<comment type="similarity">
    <text evidence="8">Belongs to the binding-protein-dependent transport system permease family.</text>
</comment>
<reference evidence="11" key="1">
    <citation type="journal article" date="2019" name="Int. J. Syst. Evol. Microbiol.">
        <title>The Global Catalogue of Microorganisms (GCM) 10K type strain sequencing project: providing services to taxonomists for standard genome sequencing and annotation.</title>
        <authorList>
            <consortium name="The Broad Institute Genomics Platform"/>
            <consortium name="The Broad Institute Genome Sequencing Center for Infectious Disease"/>
            <person name="Wu L."/>
            <person name="Ma J."/>
        </authorList>
    </citation>
    <scope>NUCLEOTIDE SEQUENCE [LARGE SCALE GENOMIC DNA]</scope>
    <source>
        <strain evidence="11">JCM 15309</strain>
    </source>
</reference>
<keyword evidence="2 8" id="KW-0813">Transport</keyword>
<evidence type="ECO:0000313" key="10">
    <source>
        <dbReference type="EMBL" id="GAA1971108.1"/>
    </source>
</evidence>
<dbReference type="Proteomes" id="UP001500571">
    <property type="component" value="Unassembled WGS sequence"/>
</dbReference>
<keyword evidence="11" id="KW-1185">Reference proteome</keyword>
<dbReference type="PROSITE" id="PS50928">
    <property type="entry name" value="ABC_TM1"/>
    <property type="match status" value="1"/>
</dbReference>
<evidence type="ECO:0000256" key="8">
    <source>
        <dbReference type="RuleBase" id="RU363032"/>
    </source>
</evidence>
<accession>A0ABP5D071</accession>
<comment type="subcellular location">
    <subcellularLocation>
        <location evidence="1">Cell inner membrane</location>
        <topology evidence="1">Multi-pass membrane protein</topology>
    </subcellularLocation>
    <subcellularLocation>
        <location evidence="8">Cell membrane</location>
        <topology evidence="8">Multi-pass membrane protein</topology>
    </subcellularLocation>
</comment>
<dbReference type="PANTHER" id="PTHR43357">
    <property type="entry name" value="INNER MEMBRANE ABC TRANSPORTER PERMEASE PROTEIN YDCV"/>
    <property type="match status" value="1"/>
</dbReference>
<feature type="transmembrane region" description="Helical" evidence="8">
    <location>
        <begin position="229"/>
        <end position="251"/>
    </location>
</feature>
<dbReference type="EMBL" id="BAAAPB010000004">
    <property type="protein sequence ID" value="GAA1971108.1"/>
    <property type="molecule type" value="Genomic_DNA"/>
</dbReference>
<evidence type="ECO:0000256" key="6">
    <source>
        <dbReference type="ARBA" id="ARBA00022989"/>
    </source>
</evidence>
<dbReference type="Pfam" id="PF00528">
    <property type="entry name" value="BPD_transp_1"/>
    <property type="match status" value="1"/>
</dbReference>
<keyword evidence="3" id="KW-1003">Cell membrane</keyword>
<evidence type="ECO:0000256" key="5">
    <source>
        <dbReference type="ARBA" id="ARBA00022692"/>
    </source>
</evidence>
<feature type="transmembrane region" description="Helical" evidence="8">
    <location>
        <begin position="100"/>
        <end position="120"/>
    </location>
</feature>
<dbReference type="CDD" id="cd06261">
    <property type="entry name" value="TM_PBP2"/>
    <property type="match status" value="1"/>
</dbReference>
<keyword evidence="4" id="KW-0997">Cell inner membrane</keyword>
<dbReference type="RefSeq" id="WP_344047012.1">
    <property type="nucleotide sequence ID" value="NZ_BAAAPB010000004.1"/>
</dbReference>
<protein>
    <submittedName>
        <fullName evidence="10">ABC transporter permease subunit</fullName>
    </submittedName>
</protein>
<feature type="transmembrane region" description="Helical" evidence="8">
    <location>
        <begin position="12"/>
        <end position="31"/>
    </location>
</feature>
<dbReference type="InterPro" id="IPR000515">
    <property type="entry name" value="MetI-like"/>
</dbReference>
<feature type="domain" description="ABC transmembrane type-1" evidence="9">
    <location>
        <begin position="61"/>
        <end position="252"/>
    </location>
</feature>